<evidence type="ECO:0000256" key="8">
    <source>
        <dbReference type="ARBA" id="ARBA00023064"/>
    </source>
</evidence>
<evidence type="ECO:0000256" key="9">
    <source>
        <dbReference type="ARBA" id="ARBA00048090"/>
    </source>
</evidence>
<evidence type="ECO:0000256" key="1">
    <source>
        <dbReference type="ARBA" id="ARBA00004761"/>
    </source>
</evidence>
<dbReference type="FunFam" id="3.40.50.300:FF:000522">
    <property type="entry name" value="Gluconokinase"/>
    <property type="match status" value="1"/>
</dbReference>
<reference evidence="11 12" key="1">
    <citation type="submission" date="2016-03" db="EMBL/GenBank/DDBJ databases">
        <title>Genome sequence of Nesiotobacter sp. nov., a moderately halophilic alphaproteobacterium isolated from the Yellow Sea, China.</title>
        <authorList>
            <person name="Zhang G."/>
            <person name="Zhang R."/>
        </authorList>
    </citation>
    <scope>NUCLEOTIDE SEQUENCE [LARGE SCALE GENOMIC DNA]</scope>
    <source>
        <strain evidence="11 12">WB1-6</strain>
    </source>
</reference>
<dbReference type="PANTHER" id="PTHR43442:SF3">
    <property type="entry name" value="GLUCONOKINASE-RELATED"/>
    <property type="match status" value="1"/>
</dbReference>
<keyword evidence="8" id="KW-0311">Gluconate utilization</keyword>
<dbReference type="EC" id="2.7.1.12" evidence="3 10"/>
<evidence type="ECO:0000313" key="11">
    <source>
        <dbReference type="EMBL" id="OKL45056.1"/>
    </source>
</evidence>
<dbReference type="PANTHER" id="PTHR43442">
    <property type="entry name" value="GLUCONOKINASE-RELATED"/>
    <property type="match status" value="1"/>
</dbReference>
<evidence type="ECO:0000256" key="6">
    <source>
        <dbReference type="ARBA" id="ARBA00022777"/>
    </source>
</evidence>
<dbReference type="CDD" id="cd02021">
    <property type="entry name" value="GntK"/>
    <property type="match status" value="1"/>
</dbReference>
<keyword evidence="4 10" id="KW-0808">Transferase</keyword>
<evidence type="ECO:0000256" key="4">
    <source>
        <dbReference type="ARBA" id="ARBA00022679"/>
    </source>
</evidence>
<evidence type="ECO:0000256" key="5">
    <source>
        <dbReference type="ARBA" id="ARBA00022741"/>
    </source>
</evidence>
<keyword evidence="7 10" id="KW-0067">ATP-binding</keyword>
<dbReference type="InterPro" id="IPR006001">
    <property type="entry name" value="Therm_gnt_kin"/>
</dbReference>
<evidence type="ECO:0000256" key="7">
    <source>
        <dbReference type="ARBA" id="ARBA00022840"/>
    </source>
</evidence>
<dbReference type="NCBIfam" id="TIGR01313">
    <property type="entry name" value="therm_gnt_kin"/>
    <property type="match status" value="1"/>
</dbReference>
<evidence type="ECO:0000256" key="3">
    <source>
        <dbReference type="ARBA" id="ARBA00012054"/>
    </source>
</evidence>
<name>A0A1U7JJY4_9HYPH</name>
<dbReference type="STRING" id="197461.A3843_04700"/>
<dbReference type="InterPro" id="IPR031322">
    <property type="entry name" value="Shikimate/glucono_kinase"/>
</dbReference>
<dbReference type="Pfam" id="PF01202">
    <property type="entry name" value="SKI"/>
    <property type="match status" value="1"/>
</dbReference>
<dbReference type="RefSeq" id="WP_036489420.1">
    <property type="nucleotide sequence ID" value="NZ_LVVZ01000007.1"/>
</dbReference>
<dbReference type="Gene3D" id="3.40.50.300">
    <property type="entry name" value="P-loop containing nucleotide triphosphate hydrolases"/>
    <property type="match status" value="1"/>
</dbReference>
<organism evidence="11 12">
    <name type="scientific">Pseudovibrio exalbescens</name>
    <dbReference type="NCBI Taxonomy" id="197461"/>
    <lineage>
        <taxon>Bacteria</taxon>
        <taxon>Pseudomonadati</taxon>
        <taxon>Pseudomonadota</taxon>
        <taxon>Alphaproteobacteria</taxon>
        <taxon>Hyphomicrobiales</taxon>
        <taxon>Stappiaceae</taxon>
        <taxon>Pseudovibrio</taxon>
    </lineage>
</organism>
<comment type="catalytic activity">
    <reaction evidence="9 10">
        <text>D-gluconate + ATP = 6-phospho-D-gluconate + ADP + H(+)</text>
        <dbReference type="Rhea" id="RHEA:19433"/>
        <dbReference type="ChEBI" id="CHEBI:15378"/>
        <dbReference type="ChEBI" id="CHEBI:18391"/>
        <dbReference type="ChEBI" id="CHEBI:30616"/>
        <dbReference type="ChEBI" id="CHEBI:58759"/>
        <dbReference type="ChEBI" id="CHEBI:456216"/>
        <dbReference type="EC" id="2.7.1.12"/>
    </reaction>
</comment>
<comment type="caution">
    <text evidence="11">The sequence shown here is derived from an EMBL/GenBank/DDBJ whole genome shotgun (WGS) entry which is preliminary data.</text>
</comment>
<keyword evidence="5 10" id="KW-0547">Nucleotide-binding</keyword>
<evidence type="ECO:0000313" key="12">
    <source>
        <dbReference type="Proteomes" id="UP000185783"/>
    </source>
</evidence>
<dbReference type="GO" id="GO:0046316">
    <property type="term" value="F:gluconokinase activity"/>
    <property type="evidence" value="ECO:0007669"/>
    <property type="project" value="UniProtKB-EC"/>
</dbReference>
<evidence type="ECO:0000256" key="2">
    <source>
        <dbReference type="ARBA" id="ARBA00008420"/>
    </source>
</evidence>
<keyword evidence="12" id="KW-1185">Reference proteome</keyword>
<comment type="similarity">
    <text evidence="2 10">Belongs to the gluconokinase GntK/GntV family.</text>
</comment>
<dbReference type="EMBL" id="LVVZ01000007">
    <property type="protein sequence ID" value="OKL45056.1"/>
    <property type="molecule type" value="Genomic_DNA"/>
</dbReference>
<dbReference type="GO" id="GO:0005737">
    <property type="term" value="C:cytoplasm"/>
    <property type="evidence" value="ECO:0007669"/>
    <property type="project" value="TreeGrafter"/>
</dbReference>
<dbReference type="SUPFAM" id="SSF52540">
    <property type="entry name" value="P-loop containing nucleoside triphosphate hydrolases"/>
    <property type="match status" value="1"/>
</dbReference>
<evidence type="ECO:0000256" key="10">
    <source>
        <dbReference type="RuleBase" id="RU363066"/>
    </source>
</evidence>
<sequence length="164" mass="18078">MRIIVMGVSGCGKSTVGQAIADNLGLPFIEGDTLHSAESKRKMAEGVPLSDEDRWPWLDRVGQKLGAADAGAVAACSALRLAYRQRLRCAAGKDLKFIFLHGQRDLLQQRMEKREGHFMPPALLESQLETLENPEREVGVLTLDVSHDPSTLARQATNWLLSEQ</sequence>
<gene>
    <name evidence="11" type="ORF">A3843_04700</name>
</gene>
<dbReference type="InterPro" id="IPR027417">
    <property type="entry name" value="P-loop_NTPase"/>
</dbReference>
<comment type="pathway">
    <text evidence="1">Carbohydrate acid metabolism.</text>
</comment>
<dbReference type="GO" id="GO:0005524">
    <property type="term" value="F:ATP binding"/>
    <property type="evidence" value="ECO:0007669"/>
    <property type="project" value="UniProtKB-KW"/>
</dbReference>
<protein>
    <recommendedName>
        <fullName evidence="3 10">Gluconokinase</fullName>
        <ecNumber evidence="3 10">2.7.1.12</ecNumber>
    </recommendedName>
</protein>
<dbReference type="GO" id="GO:0019521">
    <property type="term" value="P:D-gluconate metabolic process"/>
    <property type="evidence" value="ECO:0007669"/>
    <property type="project" value="UniProtKB-KW"/>
</dbReference>
<proteinExistence type="inferred from homology"/>
<accession>A0A1U7JJY4</accession>
<dbReference type="AlphaFoldDB" id="A0A1U7JJY4"/>
<dbReference type="Proteomes" id="UP000185783">
    <property type="component" value="Unassembled WGS sequence"/>
</dbReference>
<keyword evidence="6 10" id="KW-0418">Kinase</keyword>